<dbReference type="EMBL" id="QGGG01000014">
    <property type="protein sequence ID" value="PWJ79822.1"/>
    <property type="molecule type" value="Genomic_DNA"/>
</dbReference>
<dbReference type="Proteomes" id="UP000245396">
    <property type="component" value="Unassembled WGS sequence"/>
</dbReference>
<keyword evidence="4 8" id="KW-1133">Transmembrane helix</keyword>
<name>A0A316CKP7_PSESE</name>
<feature type="compositionally biased region" description="Basic and acidic residues" evidence="7">
    <location>
        <begin position="103"/>
        <end position="112"/>
    </location>
</feature>
<keyword evidence="11" id="KW-1185">Reference proteome</keyword>
<gene>
    <name evidence="10" type="ORF">C7441_11499</name>
</gene>
<feature type="compositionally biased region" description="Basic and acidic residues" evidence="7">
    <location>
        <begin position="38"/>
        <end position="48"/>
    </location>
</feature>
<dbReference type="STRING" id="1192868.GCA_000304395_03505"/>
<dbReference type="OrthoDB" id="230260at2"/>
<evidence type="ECO:0000313" key="11">
    <source>
        <dbReference type="Proteomes" id="UP000245396"/>
    </source>
</evidence>
<feature type="transmembrane region" description="Helical" evidence="8">
    <location>
        <begin position="570"/>
        <end position="592"/>
    </location>
</feature>
<evidence type="ECO:0000256" key="8">
    <source>
        <dbReference type="SAM" id="Phobius"/>
    </source>
</evidence>
<comment type="subcellular location">
    <subcellularLocation>
        <location evidence="1">Cell membrane</location>
        <topology evidence="1">Multi-pass membrane protein</topology>
    </subcellularLocation>
</comment>
<dbReference type="PANTHER" id="PTHR32309:SF13">
    <property type="entry name" value="FERRIC ENTEROBACTIN TRANSPORT PROTEIN FEPE"/>
    <property type="match status" value="1"/>
</dbReference>
<dbReference type="RefSeq" id="WP_109614116.1">
    <property type="nucleotide sequence ID" value="NZ_QGGG01000014.1"/>
</dbReference>
<feature type="coiled-coil region" evidence="6">
    <location>
        <begin position="338"/>
        <end position="401"/>
    </location>
</feature>
<evidence type="ECO:0000313" key="10">
    <source>
        <dbReference type="EMBL" id="PWJ79822.1"/>
    </source>
</evidence>
<dbReference type="GO" id="GO:0004713">
    <property type="term" value="F:protein tyrosine kinase activity"/>
    <property type="evidence" value="ECO:0007669"/>
    <property type="project" value="TreeGrafter"/>
</dbReference>
<sequence length="698" mass="76176">MSNAENRDRKRSLLAYAHEDAGTDKDAKAGPLLSMAQTDDRAREDALARHQAARARRETQAIPPADARQAPETILDPARQSFLGSVSGWTVAKVGDMREKLSGWRREPRNEPPSHGATAPQEPVESVIEDDFVDEPEDNAQWKPLIDPLKVVGGIGRSKALIAACTILGAALGVGMALSTPKKYEAATELLIDPRDLKLVDRDLTQGGFSNEATLAIVENQVRVITSGTVLNKVVEALKLDEDPEFNGTGKAGGMLPNLRSLLSRGGSDADDPGRRRALAIDHLAETLSVERGGKTFVVSIRAETHDPEKSALIANTMADVFLQTYGELQSDTAGRATEELTARLDELRKSVETAERKVETFKAEHDIIDPQGRLITDDELVKLNEQLSVARARRLELAAKADSVKGTNVGSVVDGVPPEALSSSTMTELRSQYAALKSEEDRLAVQLGPRHPKRQAIEAQLSGARAQIEGELRRIIASVQTELKRSIQLEQELSSRLAQLKVRQGDVSRDMVALRELEREAAARRAVYEAFLLRSRETGEQRDINTANMSVISRAYPPLHAQPPSRSTITLAGTLLGLLAGIGIGGLRGAYDSLRDTADERRRPRRARRTPARVTPSDTVPVPATDRAAGDPDNQQTADSLQRPLATPEADATTQAASDTDRLANAETSIEEIRASLRDFRHAVEELAQSRTRRRYF</sequence>
<keyword evidence="6" id="KW-0175">Coiled coil</keyword>
<protein>
    <submittedName>
        <fullName evidence="10">Uncharacterized protein involved in exopolysaccharide biosynthesis</fullName>
    </submittedName>
</protein>
<proteinExistence type="predicted"/>
<reference evidence="10 11" key="1">
    <citation type="submission" date="2018-05" db="EMBL/GenBank/DDBJ databases">
        <title>Genomic Encyclopedia of Type Strains, Phase IV (KMG-IV): sequencing the most valuable type-strain genomes for metagenomic binning, comparative biology and taxonomic classification.</title>
        <authorList>
            <person name="Goeker M."/>
        </authorList>
    </citation>
    <scope>NUCLEOTIDE SEQUENCE [LARGE SCALE GENOMIC DNA]</scope>
    <source>
        <strain evidence="10 11">DSM 6986</strain>
    </source>
</reference>
<evidence type="ECO:0000256" key="1">
    <source>
        <dbReference type="ARBA" id="ARBA00004651"/>
    </source>
</evidence>
<dbReference type="PANTHER" id="PTHR32309">
    <property type="entry name" value="TYROSINE-PROTEIN KINASE"/>
    <property type="match status" value="1"/>
</dbReference>
<evidence type="ECO:0000256" key="3">
    <source>
        <dbReference type="ARBA" id="ARBA00022692"/>
    </source>
</evidence>
<evidence type="ECO:0000256" key="2">
    <source>
        <dbReference type="ARBA" id="ARBA00022475"/>
    </source>
</evidence>
<dbReference type="AlphaFoldDB" id="A0A316CKP7"/>
<feature type="region of interest" description="Disordered" evidence="7">
    <location>
        <begin position="596"/>
        <end position="665"/>
    </location>
</feature>
<feature type="region of interest" description="Disordered" evidence="7">
    <location>
        <begin position="103"/>
        <end position="124"/>
    </location>
</feature>
<evidence type="ECO:0000256" key="5">
    <source>
        <dbReference type="ARBA" id="ARBA00023136"/>
    </source>
</evidence>
<feature type="compositionally biased region" description="Basic and acidic residues" evidence="7">
    <location>
        <begin position="17"/>
        <end position="28"/>
    </location>
</feature>
<keyword evidence="3 8" id="KW-0812">Transmembrane</keyword>
<evidence type="ECO:0000259" key="9">
    <source>
        <dbReference type="Pfam" id="PF02706"/>
    </source>
</evidence>
<evidence type="ECO:0000256" key="4">
    <source>
        <dbReference type="ARBA" id="ARBA00022989"/>
    </source>
</evidence>
<dbReference type="InterPro" id="IPR003856">
    <property type="entry name" value="LPS_length_determ_N"/>
</dbReference>
<feature type="region of interest" description="Disordered" evidence="7">
    <location>
        <begin position="1"/>
        <end position="73"/>
    </location>
</feature>
<dbReference type="InterPro" id="IPR050445">
    <property type="entry name" value="Bact_polysacc_biosynth/exp"/>
</dbReference>
<evidence type="ECO:0000256" key="6">
    <source>
        <dbReference type="SAM" id="Coils"/>
    </source>
</evidence>
<evidence type="ECO:0000256" key="7">
    <source>
        <dbReference type="SAM" id="MobiDB-lite"/>
    </source>
</evidence>
<organism evidence="10 11">
    <name type="scientific">Pseudaminobacter salicylatoxidans</name>
    <dbReference type="NCBI Taxonomy" id="93369"/>
    <lineage>
        <taxon>Bacteria</taxon>
        <taxon>Pseudomonadati</taxon>
        <taxon>Pseudomonadota</taxon>
        <taxon>Alphaproteobacteria</taxon>
        <taxon>Hyphomicrobiales</taxon>
        <taxon>Phyllobacteriaceae</taxon>
        <taxon>Pseudaminobacter</taxon>
    </lineage>
</organism>
<keyword evidence="2" id="KW-1003">Cell membrane</keyword>
<dbReference type="GO" id="GO:0005886">
    <property type="term" value="C:plasma membrane"/>
    <property type="evidence" value="ECO:0007669"/>
    <property type="project" value="UniProtKB-SubCell"/>
</dbReference>
<feature type="domain" description="Polysaccharide chain length determinant N-terminal" evidence="9">
    <location>
        <begin position="149"/>
        <end position="237"/>
    </location>
</feature>
<comment type="caution">
    <text evidence="10">The sequence shown here is derived from an EMBL/GenBank/DDBJ whole genome shotgun (WGS) entry which is preliminary data.</text>
</comment>
<accession>A0A316CKP7</accession>
<dbReference type="Pfam" id="PF02706">
    <property type="entry name" value="Wzz"/>
    <property type="match status" value="1"/>
</dbReference>
<keyword evidence="5 8" id="KW-0472">Membrane</keyword>